<organism evidence="1 2">
    <name type="scientific">Polysphondylium violaceum</name>
    <dbReference type="NCBI Taxonomy" id="133409"/>
    <lineage>
        <taxon>Eukaryota</taxon>
        <taxon>Amoebozoa</taxon>
        <taxon>Evosea</taxon>
        <taxon>Eumycetozoa</taxon>
        <taxon>Dictyostelia</taxon>
        <taxon>Dictyosteliales</taxon>
        <taxon>Dictyosteliaceae</taxon>
        <taxon>Polysphondylium</taxon>
    </lineage>
</organism>
<comment type="caution">
    <text evidence="1">The sequence shown here is derived from an EMBL/GenBank/DDBJ whole genome shotgun (WGS) entry which is preliminary data.</text>
</comment>
<keyword evidence="2" id="KW-1185">Reference proteome</keyword>
<name>A0A8J4V1M9_9MYCE</name>
<proteinExistence type="predicted"/>
<evidence type="ECO:0000313" key="1">
    <source>
        <dbReference type="EMBL" id="KAF2068249.1"/>
    </source>
</evidence>
<evidence type="ECO:0000313" key="2">
    <source>
        <dbReference type="Proteomes" id="UP000695562"/>
    </source>
</evidence>
<reference evidence="1" key="1">
    <citation type="submission" date="2020-01" db="EMBL/GenBank/DDBJ databases">
        <title>Development of genomics and gene disruption for Polysphondylium violaceum indicates a role for the polyketide synthase stlB in stalk morphogenesis.</title>
        <authorList>
            <person name="Narita B."/>
            <person name="Kawabe Y."/>
            <person name="Kin K."/>
            <person name="Saito T."/>
            <person name="Gibbs R."/>
            <person name="Kuspa A."/>
            <person name="Muzny D."/>
            <person name="Queller D."/>
            <person name="Richards S."/>
            <person name="Strassman J."/>
            <person name="Sucgang R."/>
            <person name="Worley K."/>
            <person name="Schaap P."/>
        </authorList>
    </citation>
    <scope>NUCLEOTIDE SEQUENCE</scope>
    <source>
        <strain evidence="1">QSvi11</strain>
    </source>
</reference>
<dbReference type="Proteomes" id="UP000695562">
    <property type="component" value="Unassembled WGS sequence"/>
</dbReference>
<accession>A0A8J4V1M9</accession>
<sequence length="99" mass="11262">MLSVPSLPFPLSLITDNVQYLKVQQLEEIAKTGQPSIEYLWIISLSRNYTPHDIPNTVKELVLGSCSLDDMRITPTFTSPIHINDLKVYNGEEIDNTWT</sequence>
<dbReference type="AlphaFoldDB" id="A0A8J4V1M9"/>
<protein>
    <submittedName>
        <fullName evidence="1">Uncharacterized protein</fullName>
    </submittedName>
</protein>
<gene>
    <name evidence="1" type="ORF">CYY_010426</name>
</gene>
<dbReference type="EMBL" id="AJWJ01001104">
    <property type="protein sequence ID" value="KAF2068249.1"/>
    <property type="molecule type" value="Genomic_DNA"/>
</dbReference>